<evidence type="ECO:0000313" key="2">
    <source>
        <dbReference type="Proteomes" id="UP000828048"/>
    </source>
</evidence>
<evidence type="ECO:0000313" key="1">
    <source>
        <dbReference type="EMBL" id="KAH7858761.1"/>
    </source>
</evidence>
<accession>A0ACB7YZF4</accession>
<organism evidence="1 2">
    <name type="scientific">Vaccinium darrowii</name>
    <dbReference type="NCBI Taxonomy" id="229202"/>
    <lineage>
        <taxon>Eukaryota</taxon>
        <taxon>Viridiplantae</taxon>
        <taxon>Streptophyta</taxon>
        <taxon>Embryophyta</taxon>
        <taxon>Tracheophyta</taxon>
        <taxon>Spermatophyta</taxon>
        <taxon>Magnoliopsida</taxon>
        <taxon>eudicotyledons</taxon>
        <taxon>Gunneridae</taxon>
        <taxon>Pentapetalae</taxon>
        <taxon>asterids</taxon>
        <taxon>Ericales</taxon>
        <taxon>Ericaceae</taxon>
        <taxon>Vaccinioideae</taxon>
        <taxon>Vaccinieae</taxon>
        <taxon>Vaccinium</taxon>
    </lineage>
</organism>
<dbReference type="Proteomes" id="UP000828048">
    <property type="component" value="Chromosome 3"/>
</dbReference>
<sequence>MMRKISPPPSNPIPPPNTTLNPTNGIHFLHPNPSNYTTSSTNHNHNHYSFAEDPFSPPFDSFARFLTQLSPCQPLRFSLSLQSDHFEVPIPIQTNMFGGSDNRNPLLPVFVEEDGFQYGGNALPQLQLFGDFPVACSVDPLNYMGNEHVTATNRPIKGGRETEPTSGQQKLQISSNNNFFQYETGFAGRILNQNPVSTGLRLSYEDDERNSSVTSTSEGMKASLPGIFSLGDNLKIEIDRQGEEMDRYIRLQEANIMKGIRELKQKQTISFLNALDIGLGKKLHEKQLEIDNMNRKNKELTERVKQITTETNAWQCRAKYSESIVNALKSNIQQVIAQGGVPAREGWGDSEVDGAASYSGKNFGKQHQLNCRACNGKEVCFLLMPCRHLCLCEDCEGFVDVCPVCQGMKTASVQVLMP</sequence>
<reference evidence="1 2" key="1">
    <citation type="journal article" date="2021" name="Hortic Res">
        <title>High-quality reference genome and annotation aids understanding of berry development for evergreen blueberry (Vaccinium darrowii).</title>
        <authorList>
            <person name="Yu J."/>
            <person name="Hulse-Kemp A.M."/>
            <person name="Babiker E."/>
            <person name="Staton M."/>
        </authorList>
    </citation>
    <scope>NUCLEOTIDE SEQUENCE [LARGE SCALE GENOMIC DNA]</scope>
    <source>
        <strain evidence="2">cv. NJ 8807/NJ 8810</strain>
        <tissue evidence="1">Young leaf</tissue>
    </source>
</reference>
<gene>
    <name evidence="1" type="ORF">Vadar_027709</name>
</gene>
<protein>
    <submittedName>
        <fullName evidence="1">Uncharacterized protein</fullName>
    </submittedName>
</protein>
<keyword evidence="2" id="KW-1185">Reference proteome</keyword>
<name>A0ACB7YZF4_9ERIC</name>
<dbReference type="EMBL" id="CM037153">
    <property type="protein sequence ID" value="KAH7858761.1"/>
    <property type="molecule type" value="Genomic_DNA"/>
</dbReference>
<comment type="caution">
    <text evidence="1">The sequence shown here is derived from an EMBL/GenBank/DDBJ whole genome shotgun (WGS) entry which is preliminary data.</text>
</comment>
<proteinExistence type="predicted"/>